<reference evidence="3 5" key="3">
    <citation type="submission" date="2018-12" db="EMBL/GenBank/DDBJ databases">
        <title>Draft genome sequences of Mycolicibacterium peregrinum isolated from a pig with lymphadenitis and from soil on the same Japanese pig farm.</title>
        <authorList>
            <person name="Komatsu T."/>
            <person name="Ohya K."/>
            <person name="Sawai K."/>
            <person name="Odoi J.O."/>
            <person name="Otsu K."/>
            <person name="Ota A."/>
            <person name="Ito T."/>
            <person name="Kawai M."/>
            <person name="Maruyama F."/>
        </authorList>
    </citation>
    <scope>NUCLEOTIDE SEQUENCE [LARGE SCALE GENOMIC DNA]</scope>
    <source>
        <strain evidence="3 5">138</strain>
    </source>
</reference>
<proteinExistence type="predicted"/>
<name>A0A1A0QVU3_MYCPR</name>
<dbReference type="OrthoDB" id="2242583at2"/>
<dbReference type="EMBL" id="LZSO01000034">
    <property type="protein sequence ID" value="OBB26271.1"/>
    <property type="molecule type" value="Genomic_DNA"/>
</dbReference>
<feature type="transmembrane region" description="Helical" evidence="1">
    <location>
        <begin position="100"/>
        <end position="121"/>
    </location>
</feature>
<evidence type="ECO:0000313" key="3">
    <source>
        <dbReference type="EMBL" id="TGB43560.1"/>
    </source>
</evidence>
<dbReference type="Proteomes" id="UP000297792">
    <property type="component" value="Unassembled WGS sequence"/>
</dbReference>
<dbReference type="Pfam" id="PF20401">
    <property type="entry name" value="Rhomboid_2"/>
    <property type="match status" value="1"/>
</dbReference>
<feature type="transmembrane region" description="Helical" evidence="1">
    <location>
        <begin position="206"/>
        <end position="223"/>
    </location>
</feature>
<gene>
    <name evidence="2" type="ORF">A5792_04005</name>
    <name evidence="3" type="ORF">EJD98_11035</name>
</gene>
<accession>A0A1A0QVU3</accession>
<dbReference type="InterPro" id="IPR046862">
    <property type="entry name" value="Rhomboid_2"/>
</dbReference>
<reference evidence="4" key="2">
    <citation type="submission" date="2016-06" db="EMBL/GenBank/DDBJ databases">
        <authorList>
            <person name="Sutton G."/>
            <person name="Brinkac L."/>
            <person name="Sanka R."/>
            <person name="Adams M."/>
            <person name="Lau E."/>
            <person name="Mehaffy C."/>
            <person name="Tameris M."/>
            <person name="Hatherill M."/>
            <person name="Hanekom W."/>
            <person name="Mahomed H."/>
            <person name="Mcshane H."/>
        </authorList>
    </citation>
    <scope>NUCLEOTIDE SEQUENCE [LARGE SCALE GENOMIC DNA]</scope>
    <source>
        <strain evidence="4">852002-51209_SCH5440388</strain>
    </source>
</reference>
<feature type="transmembrane region" description="Helical" evidence="1">
    <location>
        <begin position="156"/>
        <end position="172"/>
    </location>
</feature>
<evidence type="ECO:0000256" key="1">
    <source>
        <dbReference type="SAM" id="Phobius"/>
    </source>
</evidence>
<sequence>MLSRVFSSLLRVRVTLSYATALFVIASLLLILGPQVQDRVVGHLSTNLENLGRGHLGTLLGSAFVTAEGYTYLLLPGLVCLLALAELLWRSRRLIQAFALGHLGATLIVAAGLAAAIKLGWLPISVAHANDVGLSYGALAVLGTLTAAIPMRWRPAWVGGWVTTALVVAVAGSDFTASGHAVALTLGILLSIRFRSDSHWTPHRLSLLAIGIGFGLLMLIGVSPHVAPIALPAGIAAALLATWARRRWVARSQSSRAGLATVSA</sequence>
<keyword evidence="5" id="KW-1185">Reference proteome</keyword>
<reference evidence="2" key="1">
    <citation type="submission" date="2016-06" db="EMBL/GenBank/DDBJ databases">
        <authorList>
            <person name="Kjaerup R.B."/>
            <person name="Dalgaard T.S."/>
            <person name="Juul-Madsen H.R."/>
        </authorList>
    </citation>
    <scope>NUCLEOTIDE SEQUENCE [LARGE SCALE GENOMIC DNA]</scope>
    <source>
        <strain evidence="2">852002-51209_SCH5440388</strain>
    </source>
</reference>
<keyword evidence="1" id="KW-1133">Transmembrane helix</keyword>
<dbReference type="STRING" id="43304.GCA_001403655_03014"/>
<keyword evidence="1" id="KW-0472">Membrane</keyword>
<keyword evidence="1" id="KW-0812">Transmembrane</keyword>
<dbReference type="EMBL" id="RWKA01000005">
    <property type="protein sequence ID" value="TGB43560.1"/>
    <property type="molecule type" value="Genomic_DNA"/>
</dbReference>
<evidence type="ECO:0008006" key="6">
    <source>
        <dbReference type="Google" id="ProtNLM"/>
    </source>
</evidence>
<evidence type="ECO:0000313" key="2">
    <source>
        <dbReference type="EMBL" id="OBB26271.1"/>
    </source>
</evidence>
<dbReference type="Proteomes" id="UP000093902">
    <property type="component" value="Unassembled WGS sequence"/>
</dbReference>
<protein>
    <recommendedName>
        <fullName evidence="6">Transmembrane protein</fullName>
    </recommendedName>
</protein>
<evidence type="ECO:0000313" key="5">
    <source>
        <dbReference type="Proteomes" id="UP000297792"/>
    </source>
</evidence>
<feature type="transmembrane region" description="Helical" evidence="1">
    <location>
        <begin position="133"/>
        <end position="149"/>
    </location>
</feature>
<organism evidence="2 4">
    <name type="scientific">Mycolicibacterium peregrinum</name>
    <name type="common">Mycobacterium peregrinum</name>
    <dbReference type="NCBI Taxonomy" id="43304"/>
    <lineage>
        <taxon>Bacteria</taxon>
        <taxon>Bacillati</taxon>
        <taxon>Actinomycetota</taxon>
        <taxon>Actinomycetes</taxon>
        <taxon>Mycobacteriales</taxon>
        <taxon>Mycobacteriaceae</taxon>
        <taxon>Mycolicibacterium</taxon>
    </lineage>
</organism>
<feature type="transmembrane region" description="Helical" evidence="1">
    <location>
        <begin position="229"/>
        <end position="246"/>
    </location>
</feature>
<dbReference type="AlphaFoldDB" id="A0A1A0QVU3"/>
<evidence type="ECO:0000313" key="4">
    <source>
        <dbReference type="Proteomes" id="UP000093902"/>
    </source>
</evidence>
<feature type="transmembrane region" description="Helical" evidence="1">
    <location>
        <begin position="178"/>
        <end position="194"/>
    </location>
</feature>
<feature type="transmembrane region" description="Helical" evidence="1">
    <location>
        <begin position="12"/>
        <end position="32"/>
    </location>
</feature>
<feature type="transmembrane region" description="Helical" evidence="1">
    <location>
        <begin position="69"/>
        <end position="88"/>
    </location>
</feature>
<comment type="caution">
    <text evidence="2">The sequence shown here is derived from an EMBL/GenBank/DDBJ whole genome shotgun (WGS) entry which is preliminary data.</text>
</comment>